<keyword evidence="5 9" id="KW-0853">WD repeat</keyword>
<accession>A0A8C4H6J2</accession>
<dbReference type="Proteomes" id="UP000694389">
    <property type="component" value="Unassembled WGS sequence"/>
</dbReference>
<dbReference type="InterPro" id="IPR001680">
    <property type="entry name" value="WD40_rpt"/>
</dbReference>
<evidence type="ECO:0000259" key="13">
    <source>
        <dbReference type="Pfam" id="PF23414"/>
    </source>
</evidence>
<evidence type="ECO:0000256" key="10">
    <source>
        <dbReference type="SAM" id="Coils"/>
    </source>
</evidence>
<dbReference type="InterPro" id="IPR011047">
    <property type="entry name" value="Quinoprotein_ADH-like_sf"/>
</dbReference>
<dbReference type="SUPFAM" id="SSF50998">
    <property type="entry name" value="Quinoprotein alcohol dehydrogenase-like"/>
    <property type="match status" value="2"/>
</dbReference>
<feature type="repeat" description="WD" evidence="9">
    <location>
        <begin position="250"/>
        <end position="265"/>
    </location>
</feature>
<feature type="repeat" description="WD" evidence="9">
    <location>
        <begin position="1654"/>
        <end position="1688"/>
    </location>
</feature>
<feature type="repeat" description="WD" evidence="9">
    <location>
        <begin position="371"/>
        <end position="402"/>
    </location>
</feature>
<dbReference type="FunFam" id="2.130.10.10:FF:000040">
    <property type="entry name" value="echinoderm microtubule-associated protein-like 6 isoform X1"/>
    <property type="match status" value="1"/>
</dbReference>
<dbReference type="FunFam" id="2.130.10.10:FF:000037">
    <property type="entry name" value="Putative echinoderm microtubule-associated protein-like 6"/>
    <property type="match status" value="1"/>
</dbReference>
<feature type="region of interest" description="Disordered" evidence="11">
    <location>
        <begin position="1231"/>
        <end position="1256"/>
    </location>
</feature>
<evidence type="ECO:0000256" key="11">
    <source>
        <dbReference type="SAM" id="MobiDB-lite"/>
    </source>
</evidence>
<feature type="domain" description="EML-like second beta-propeller" evidence="13">
    <location>
        <begin position="1654"/>
        <end position="1921"/>
    </location>
</feature>
<feature type="domain" description="EML-like second beta-propeller" evidence="13">
    <location>
        <begin position="958"/>
        <end position="1223"/>
    </location>
</feature>
<proteinExistence type="inferred from homology"/>
<evidence type="ECO:0000256" key="8">
    <source>
        <dbReference type="ARBA" id="ARBA00023212"/>
    </source>
</evidence>
<dbReference type="PROSITE" id="PS50082">
    <property type="entry name" value="WD_REPEATS_2"/>
    <property type="match status" value="7"/>
</dbReference>
<evidence type="ECO:0000313" key="15">
    <source>
        <dbReference type="Proteomes" id="UP000694389"/>
    </source>
</evidence>
<evidence type="ECO:0000256" key="4">
    <source>
        <dbReference type="ARBA" id="ARBA00022490"/>
    </source>
</evidence>
<dbReference type="SMART" id="SM00320">
    <property type="entry name" value="WD40"/>
    <property type="match status" value="30"/>
</dbReference>
<keyword evidence="4" id="KW-0963">Cytoplasm</keyword>
<dbReference type="SUPFAM" id="SSF50978">
    <property type="entry name" value="WD40 repeat-like"/>
    <property type="match status" value="2"/>
</dbReference>
<dbReference type="FunFam" id="2.130.10.10:FF:000035">
    <property type="entry name" value="Putative echinoderm microtubule-associated protein-like 6"/>
    <property type="match status" value="1"/>
</dbReference>
<dbReference type="Ensembl" id="ENSDLAT00005040184.2">
    <property type="protein sequence ID" value="ENSDLAP00005037651.2"/>
    <property type="gene ID" value="ENSDLAG00005016238.2"/>
</dbReference>
<gene>
    <name evidence="14" type="primary">LOC127350207</name>
</gene>
<feature type="repeat" description="WD" evidence="9">
    <location>
        <begin position="288"/>
        <end position="329"/>
    </location>
</feature>
<dbReference type="Pfam" id="PF03451">
    <property type="entry name" value="HELP"/>
    <property type="match status" value="3"/>
</dbReference>
<evidence type="ECO:0000256" key="1">
    <source>
        <dbReference type="ARBA" id="ARBA00003210"/>
    </source>
</evidence>
<feature type="repeat" description="WD" evidence="9">
    <location>
        <begin position="516"/>
        <end position="548"/>
    </location>
</feature>
<evidence type="ECO:0000313" key="14">
    <source>
        <dbReference type="Ensembl" id="ENSDLAP00005037651.2"/>
    </source>
</evidence>
<dbReference type="PROSITE" id="PS00678">
    <property type="entry name" value="WD_REPEATS_1"/>
    <property type="match status" value="1"/>
</dbReference>
<evidence type="ECO:0000256" key="2">
    <source>
        <dbReference type="ARBA" id="ARBA00004245"/>
    </source>
</evidence>
<keyword evidence="8" id="KW-0206">Cytoskeleton</keyword>
<dbReference type="InterPro" id="IPR036322">
    <property type="entry name" value="WD40_repeat_dom_sf"/>
</dbReference>
<keyword evidence="15" id="KW-1185">Reference proteome</keyword>
<dbReference type="InterPro" id="IPR050630">
    <property type="entry name" value="WD_repeat_EMAP"/>
</dbReference>
<evidence type="ECO:0000256" key="9">
    <source>
        <dbReference type="PROSITE-ProRule" id="PRU00221"/>
    </source>
</evidence>
<feature type="repeat" description="WD" evidence="9">
    <location>
        <begin position="1191"/>
        <end position="1223"/>
    </location>
</feature>
<name>A0A8C4H6J2_DICLA</name>
<feature type="domain" description="EML-like first beta-propeller" evidence="12">
    <location>
        <begin position="53"/>
        <end position="281"/>
    </location>
</feature>
<feature type="coiled-coil region" evidence="10">
    <location>
        <begin position="600"/>
        <end position="627"/>
    </location>
</feature>
<keyword evidence="10" id="KW-0175">Coiled coil</keyword>
<dbReference type="Gene3D" id="2.130.10.10">
    <property type="entry name" value="YVTN repeat-like/Quinoprotein amine dehydrogenase"/>
    <property type="match status" value="7"/>
</dbReference>
<comment type="function">
    <text evidence="1">May modify the assembly dynamics of microtubules, such that microtubules are slightly longer, but more dynamic.</text>
</comment>
<feature type="compositionally biased region" description="Basic and acidic residues" evidence="11">
    <location>
        <begin position="1273"/>
        <end position="1294"/>
    </location>
</feature>
<comment type="similarity">
    <text evidence="3">Belongs to the WD repeat EMAP family.</text>
</comment>
<dbReference type="InterPro" id="IPR019775">
    <property type="entry name" value="WD40_repeat_CS"/>
</dbReference>
<dbReference type="InterPro" id="IPR005108">
    <property type="entry name" value="HELP"/>
</dbReference>
<feature type="compositionally biased region" description="Acidic residues" evidence="11">
    <location>
        <begin position="1239"/>
        <end position="1251"/>
    </location>
</feature>
<dbReference type="InterPro" id="IPR015943">
    <property type="entry name" value="WD40/YVTN_repeat-like_dom_sf"/>
</dbReference>
<feature type="compositionally biased region" description="Acidic residues" evidence="11">
    <location>
        <begin position="572"/>
        <end position="586"/>
    </location>
</feature>
<reference evidence="14" key="2">
    <citation type="submission" date="2025-09" db="UniProtKB">
        <authorList>
            <consortium name="Ensembl"/>
        </authorList>
    </citation>
    <scope>IDENTIFICATION</scope>
</reference>
<feature type="domain" description="EML-like second beta-propeller" evidence="13">
    <location>
        <begin position="295"/>
        <end position="549"/>
    </location>
</feature>
<feature type="region of interest" description="Disordered" evidence="11">
    <location>
        <begin position="1272"/>
        <end position="1310"/>
    </location>
</feature>
<dbReference type="GO" id="GO:0008017">
    <property type="term" value="F:microtubule binding"/>
    <property type="evidence" value="ECO:0007669"/>
    <property type="project" value="TreeGrafter"/>
</dbReference>
<evidence type="ECO:0000256" key="6">
    <source>
        <dbReference type="ARBA" id="ARBA00022701"/>
    </source>
</evidence>
<comment type="subcellular location">
    <subcellularLocation>
        <location evidence="2">Cytoplasm</location>
        <location evidence="2">Cytoskeleton</location>
    </subcellularLocation>
</comment>
<dbReference type="GO" id="GO:0005929">
    <property type="term" value="C:cilium"/>
    <property type="evidence" value="ECO:0007669"/>
    <property type="project" value="UniProtKB-ARBA"/>
</dbReference>
<dbReference type="FunFam" id="2.130.10.10:FF:000044">
    <property type="entry name" value="echinoderm microtubule-associated protein-like 6 isoform X1"/>
    <property type="match status" value="1"/>
</dbReference>
<feature type="domain" description="EML-like first beta-propeller" evidence="12">
    <location>
        <begin position="676"/>
        <end position="939"/>
    </location>
</feature>
<dbReference type="Pfam" id="PF23414">
    <property type="entry name" value="Beta-prop_EML_2"/>
    <property type="match status" value="3"/>
</dbReference>
<dbReference type="Pfam" id="PF23409">
    <property type="entry name" value="Beta-prop_EML"/>
    <property type="match status" value="3"/>
</dbReference>
<protein>
    <submittedName>
        <fullName evidence="14">EMAP like 6</fullName>
    </submittedName>
</protein>
<dbReference type="PANTHER" id="PTHR13720:SF52">
    <property type="entry name" value="ECHINODERM MICROTUBULE-ASSOCIATED PROTEIN-LIKE 6"/>
    <property type="match status" value="1"/>
</dbReference>
<sequence>MSDRSAPGCRLRLDWVYGYRGHQCRNNLYYTAGKEVVYFVAGVGVVYNTREHSQRFYLGHNDDIISLALHPERSLVATGQVGKDPYVCVWDSFTAQTVSLLRDGHTHGIACLAFSADGQRLASVGLDAKNTVCIWEWKRGKILATATGHSDRIFDICWDPFQQNRLVSCGVKHIKFWSLCGNALTPKRGIFGKTGDLQTILCVASAKDDITYSGALNGDIYVWKGLNLIRTVQAAHGAGIFSMYACEEGFATGGRDGCVRLWDVDFKPITKIDLREAEQGYKGTKHTLTLHEGELWALDVHPKKPLAVTGSDDRSVRLWSLVDHALIARCNMEEAVRSVAFSVDGYQLALGMKDGSFTVLRVRDMTEVVHIKDRKEVIHEMKFSPDGAYLAVGSNDGLVDIYAVAQRYKKVGRHIGGLENMYFIISDLTFTRCFHPPAVGKPIVSKEEVKGQCWASWSGVLGSEVSGIWPKYSNLTEINAVDANHAAAVLVTGDDLGLVKLYRFPCLRKGAKFKKYIGHSAHVTNVRWSHDLQWVLTTGGADHALFQWRFLPESVMNGGLDINIQDSHGDSNSEESDSDVSDVPELDSDIEQETQINYDRQVYKEDLPQLQQQSREKKQQVGSLKRQRGPAQGLRLQFVHGYRGYDCRNNLFYTQGGEVLYHVAAVGVVYNRQLHSQRFYLGHDDDILSLSIHPVKDYAATGQVGRDPAIHVWDIQTLKCLSLLKGFHQRGVCALDFSADGKSLVSVGVDDGHSIVVWDWKRGEKLATARGHKEKIFVVKCNPMLMDKLVTVGIKHIQFWQHAGGGLTFRRGAFRSVGRPETMMSVCYGRTEALVFSGAATGDVYIWKEPLLLKTVKAHDGPVFAMFSLDKGFVTGGKDGVVELWDDMFDRCLKTYAIKRAALSPGSKGLLLEDNPSIRAITLGHGHILVGTKNGEVLEIDKTGPMTLLVQGHMEGEVWGLATHPLLPVCATVSDDKTLRLWETSANHRMVAVRKLKRGGRCCAFSPDGKALAVGLSDGGVLVVNADTLEDLLSFHHRRDAISDVRFTPDSGKFLAVASHDSFVDIYNVLSSKRVGICKGASSYITHIDWDARGKLLQVNTGAKEQLFFEAPRGKRQTIRNSELERIDWSSWTCVLGSSCDGIWPTHSDITDINAASLTRDRTLLATGDDFGFLKLFSYPVRGQYARFKRYVGHSAQVTNVRWAQDDSTLLTVGGADTALMIWGEGPLCRDNRPHVDSEESDDDTEEDGGYDSDVAREKTVDYTTKMYAVSLREMRGTKPHQQLKELSAEERPPVSRAAPQPEKLQKNNVSKKKRLVEDLVLDHVFGFRGFDCRNNLHYLNDGTDIVYHTAATAIVHSLSNGTQSFYLEHTDDLLSLTVNQHPKYKNIIATGQIGTLSLCVCTTPSIHIWDAMSKQTLSILRCPHTKGVGYVNFSATGKLLLSVGVEPEHTITVWRWQEGSKVCSKAGHPDRIFVVEFRPDSDSQFVSVGIKHVKFWTLAGGSLMYKKGVVGTVEDGRMQTMLSVAFGANNLTFTGAINGDVYVWRDHYLLRVVAKAHTGPVFTMYTTLRDGLIVTGGKERPTKEGGAVKLWDQEMKRCRAFQLETGQQVECVRSVCRGKGKILVGTKDGEIIEVGEKNAASNLLLDSHARGGIWGLTAHPTKDLCITASDDATIRLWDLTDKKLLNKVCVGHAARCVSYSADGDMLAVGMKNGEFLLLLANTLKMWAKKRDRSVAIQDIRFSPNRRLLAVGSVENTVDVYDVSGGPNLNRLVYCSEIPAFILQLDFSADSCYIQVSTGAYKRQVFEVPSGKLVSDQTIIDRITWATWTSVLGDEVLGIWPRNADKAEVNCACVSHAGLNIVTGDDFGLVKLFDFPCTEKFAKHKRYLGHSAHVTNIRFSHEDKYVISTGGDDCSVFVWKCL</sequence>
<feature type="region of interest" description="Disordered" evidence="11">
    <location>
        <begin position="561"/>
        <end position="586"/>
    </location>
</feature>
<dbReference type="GeneTree" id="ENSGT00940000155564"/>
<feature type="repeat" description="WD" evidence="9">
    <location>
        <begin position="1887"/>
        <end position="1922"/>
    </location>
</feature>
<keyword evidence="6" id="KW-0493">Microtubule</keyword>
<dbReference type="PROSITE" id="PS50294">
    <property type="entry name" value="WD_REPEATS_REGION"/>
    <property type="match status" value="3"/>
</dbReference>
<dbReference type="InterPro" id="IPR055442">
    <property type="entry name" value="Beta-prop_EML-like_2nd"/>
</dbReference>
<dbReference type="GO" id="GO:0005874">
    <property type="term" value="C:microtubule"/>
    <property type="evidence" value="ECO:0007669"/>
    <property type="project" value="UniProtKB-KW"/>
</dbReference>
<organism evidence="14 15">
    <name type="scientific">Dicentrarchus labrax</name>
    <name type="common">European seabass</name>
    <name type="synonym">Morone labrax</name>
    <dbReference type="NCBI Taxonomy" id="13489"/>
    <lineage>
        <taxon>Eukaryota</taxon>
        <taxon>Metazoa</taxon>
        <taxon>Chordata</taxon>
        <taxon>Craniata</taxon>
        <taxon>Vertebrata</taxon>
        <taxon>Euteleostomi</taxon>
        <taxon>Actinopterygii</taxon>
        <taxon>Neopterygii</taxon>
        <taxon>Teleostei</taxon>
        <taxon>Neoteleostei</taxon>
        <taxon>Acanthomorphata</taxon>
        <taxon>Eupercaria</taxon>
        <taxon>Moronidae</taxon>
        <taxon>Dicentrarchus</taxon>
    </lineage>
</organism>
<reference evidence="14" key="1">
    <citation type="submission" date="2025-08" db="UniProtKB">
        <authorList>
            <consortium name="Ensembl"/>
        </authorList>
    </citation>
    <scope>IDENTIFICATION</scope>
</reference>
<evidence type="ECO:0000256" key="5">
    <source>
        <dbReference type="ARBA" id="ARBA00022574"/>
    </source>
</evidence>
<evidence type="ECO:0000256" key="7">
    <source>
        <dbReference type="ARBA" id="ARBA00022737"/>
    </source>
</evidence>
<dbReference type="FunFam" id="2.130.10.10:FF:000024">
    <property type="entry name" value="Putative echinoderm microtubule-associated protein-like 6"/>
    <property type="match status" value="1"/>
</dbReference>
<feature type="domain" description="EML-like first beta-propeller" evidence="12">
    <location>
        <begin position="1363"/>
        <end position="1634"/>
    </location>
</feature>
<keyword evidence="7" id="KW-0677">Repeat</keyword>
<dbReference type="FunFam" id="2.130.10.10:FF:000042">
    <property type="entry name" value="echinoderm microtubule-associated protein-like 6 isoform X1"/>
    <property type="match status" value="1"/>
</dbReference>
<dbReference type="InterPro" id="IPR055439">
    <property type="entry name" value="Beta-prop_EML_1st"/>
</dbReference>
<evidence type="ECO:0000259" key="12">
    <source>
        <dbReference type="Pfam" id="PF23409"/>
    </source>
</evidence>
<evidence type="ECO:0000256" key="3">
    <source>
        <dbReference type="ARBA" id="ARBA00006489"/>
    </source>
</evidence>
<dbReference type="PANTHER" id="PTHR13720">
    <property type="entry name" value="WD-40 REPEAT PROTEIN"/>
    <property type="match status" value="1"/>
</dbReference>